<gene>
    <name evidence="2" type="ORF">CMC5_007340</name>
</gene>
<sequence>MLWARAAHAANDPDLDWWTYETAHFRVHHPRELAPIAERIARLSEGIYSRVSSALGNRPDRVEMVIVDNTDDANGFARAVPYNQITLFVTAPDDLSTLSDYDDWYLGLQTHEFTHVAHIDNISGIPAIINAILGKTYSPNQLQPRWIIEGLAVVHESRHSSGGRMRSSLFDMFLRADVLEGRIASLDQVSSVPFRWPQGNVWYLYGSRFLGWISDVYGRDTMRAVSADYGAALLPWGINRAIRRATGKTYVELYDGWKAHLRRLYQEQITEVQRRGLREGVRLTHHGMTVHYPRFVPSSARVTGEDEVIYYRADGDARSGLYRLSLPASSSRGATHEVLVARTNGSSSAAFSPDGDLVFSSTVPWKTFYHRSELISLPRDETAPTGLESVRRQLTRGLRAAYPDVSPDGRYITYCTNDRGTRYLQLARIGPDGELLDRRTLVSSAQFDQAYTPRFSPDGKSLAYSVWTAGGYRDIRLVDVMSGEVHQVTRDRAVDMTPVWAPDGRTLYFASDRTGISNIYAYDVSTAELQQVTNVRTGAFQPAVSPDGKTLVYVGYTSAGYDLYRMPLDAAQFLPALRAPEERPDPLPEPASVAMVRKRYNPLTTIAPRAYTLGTQPGKFGGTAVRLEAMGYDAVGNHSIEAVLTAETAAPAPDFLLSYTYGRLPVDLSLRLSQTMSPRGDYRISGEQRPYVERTSGLGASVGFPIRSEFVGQNMSVSFTSATSSASLPVRGDLDPYESRTILPDRGQVNVLRLGYSLSTTEGGYRTAGATRGISFSTALEYIGPATGTRYETYALSSGLTGYLSMPWPGHHTVALRVAGAVSGGSYPRGSTYVVGGYQAEQLAVDNLLSSIFNNTFTLRGYEAGAFAGRAYFTQTVEYRAPLIQPDLGLSTLPIYLRRIDAALFMDYGGAFDRFDFDSLRLFHKGSLLYSPQLHTSVGGELWLNLNLGYVISSQFRLGYARGFSEGALEGGQFYFVSTNAF</sequence>
<dbReference type="SUPFAM" id="SSF82171">
    <property type="entry name" value="DPP6 N-terminal domain-like"/>
    <property type="match status" value="1"/>
</dbReference>
<dbReference type="KEGG" id="ccro:CMC5_007340"/>
<proteinExistence type="inferred from homology"/>
<dbReference type="EMBL" id="CP012159">
    <property type="protein sequence ID" value="AKT36614.1"/>
    <property type="molecule type" value="Genomic_DNA"/>
</dbReference>
<dbReference type="InterPro" id="IPR011659">
    <property type="entry name" value="WD40"/>
</dbReference>
<dbReference type="PANTHER" id="PTHR36842">
    <property type="entry name" value="PROTEIN TOLB HOMOLOG"/>
    <property type="match status" value="1"/>
</dbReference>
<dbReference type="InterPro" id="IPR011042">
    <property type="entry name" value="6-blade_b-propeller_TolB-like"/>
</dbReference>
<protein>
    <submittedName>
        <fullName evidence="2">Uncharacterized protein</fullName>
    </submittedName>
</protein>
<reference evidence="2 3" key="1">
    <citation type="submission" date="2015-07" db="EMBL/GenBank/DDBJ databases">
        <title>Genome analysis of myxobacterium Chondromyces crocatus Cm c5 reveals a high potential for natural compound synthesis and the genetic basis for the loss of fruiting body formation.</title>
        <authorList>
            <person name="Zaburannyi N."/>
            <person name="Bunk B."/>
            <person name="Maier J."/>
            <person name="Overmann J."/>
            <person name="Mueller R."/>
        </authorList>
    </citation>
    <scope>NUCLEOTIDE SEQUENCE [LARGE SCALE GENOMIC DNA]</scope>
    <source>
        <strain evidence="2 3">Cm c5</strain>
    </source>
</reference>
<dbReference type="OrthoDB" id="9799878at2"/>
<dbReference type="AlphaFoldDB" id="A0A0K1E6Z3"/>
<dbReference type="Proteomes" id="UP000067626">
    <property type="component" value="Chromosome"/>
</dbReference>
<dbReference type="GO" id="GO:0019867">
    <property type="term" value="C:outer membrane"/>
    <property type="evidence" value="ECO:0007669"/>
    <property type="project" value="InterPro"/>
</dbReference>
<name>A0A0K1E6Z3_CHOCO</name>
<dbReference type="Gene3D" id="2.120.10.30">
    <property type="entry name" value="TolB, C-terminal domain"/>
    <property type="match status" value="1"/>
</dbReference>
<organism evidence="2 3">
    <name type="scientific">Chondromyces crocatus</name>
    <dbReference type="NCBI Taxonomy" id="52"/>
    <lineage>
        <taxon>Bacteria</taxon>
        <taxon>Pseudomonadati</taxon>
        <taxon>Myxococcota</taxon>
        <taxon>Polyangia</taxon>
        <taxon>Polyangiales</taxon>
        <taxon>Polyangiaceae</taxon>
        <taxon>Chondromyces</taxon>
    </lineage>
</organism>
<dbReference type="PANTHER" id="PTHR36842:SF1">
    <property type="entry name" value="PROTEIN TOLB"/>
    <property type="match status" value="1"/>
</dbReference>
<comment type="similarity">
    <text evidence="1">Belongs to the TolB family.</text>
</comment>
<evidence type="ECO:0000313" key="2">
    <source>
        <dbReference type="EMBL" id="AKT36614.1"/>
    </source>
</evidence>
<keyword evidence="3" id="KW-1185">Reference proteome</keyword>
<dbReference type="Pfam" id="PF07676">
    <property type="entry name" value="PD40"/>
    <property type="match status" value="4"/>
</dbReference>
<accession>A0A0K1E6Z3</accession>
<dbReference type="PATRIC" id="fig|52.7.peg.783"/>
<evidence type="ECO:0000313" key="3">
    <source>
        <dbReference type="Proteomes" id="UP000067626"/>
    </source>
</evidence>
<evidence type="ECO:0000256" key="1">
    <source>
        <dbReference type="ARBA" id="ARBA00009820"/>
    </source>
</evidence>
<dbReference type="STRING" id="52.CMC5_007340"/>